<dbReference type="Proteomes" id="UP001500909">
    <property type="component" value="Unassembled WGS sequence"/>
</dbReference>
<feature type="transmembrane region" description="Helical" evidence="1">
    <location>
        <begin position="219"/>
        <end position="242"/>
    </location>
</feature>
<organism evidence="2 3">
    <name type="scientific">Streptomyces olivaceiscleroticus</name>
    <dbReference type="NCBI Taxonomy" id="68245"/>
    <lineage>
        <taxon>Bacteria</taxon>
        <taxon>Bacillati</taxon>
        <taxon>Actinomycetota</taxon>
        <taxon>Actinomycetes</taxon>
        <taxon>Kitasatosporales</taxon>
        <taxon>Streptomycetaceae</taxon>
        <taxon>Streptomyces</taxon>
    </lineage>
</organism>
<accession>A0ABN1A108</accession>
<dbReference type="RefSeq" id="WP_346095521.1">
    <property type="nucleotide sequence ID" value="NZ_BAAABY010000023.1"/>
</dbReference>
<proteinExistence type="predicted"/>
<sequence length="246" mass="24950">MPFAAVLRSEWTKVHSLRSLSSSLLVVLVLTAGIGALVCGSTDVAGEPPDFDPVFTSYFGLNVGQFGAVVFGVLAVAGEWSSGSARISFTAVPRRELLYAGKLTVVALLCLAMGLVTGFASVLAGQALLGSAGASPGSAAVLRSALGCGVYLGLLGVLSAGCAAMLRSPVGTLSLLVPLFLSVFPMAGSLPSSKQWGQFLPDRAGQQILHLVPEGALGAWPGLAVMAGWAVLAAVGGLITLVRRDV</sequence>
<feature type="transmembrane region" description="Helical" evidence="1">
    <location>
        <begin position="20"/>
        <end position="38"/>
    </location>
</feature>
<name>A0ABN1A108_9ACTN</name>
<keyword evidence="1" id="KW-0812">Transmembrane</keyword>
<keyword evidence="3" id="KW-1185">Reference proteome</keyword>
<dbReference type="EMBL" id="BAAABY010000023">
    <property type="protein sequence ID" value="GAA0464974.1"/>
    <property type="molecule type" value="Genomic_DNA"/>
</dbReference>
<evidence type="ECO:0000313" key="3">
    <source>
        <dbReference type="Proteomes" id="UP001500909"/>
    </source>
</evidence>
<evidence type="ECO:0000313" key="2">
    <source>
        <dbReference type="EMBL" id="GAA0464974.1"/>
    </source>
</evidence>
<feature type="transmembrane region" description="Helical" evidence="1">
    <location>
        <begin position="58"/>
        <end position="77"/>
    </location>
</feature>
<protein>
    <submittedName>
        <fullName evidence="2">ABC transporter permease subunit</fullName>
    </submittedName>
</protein>
<feature type="transmembrane region" description="Helical" evidence="1">
    <location>
        <begin position="173"/>
        <end position="190"/>
    </location>
</feature>
<keyword evidence="1" id="KW-1133">Transmembrane helix</keyword>
<reference evidence="2 3" key="1">
    <citation type="journal article" date="2019" name="Int. J. Syst. Evol. Microbiol.">
        <title>The Global Catalogue of Microorganisms (GCM) 10K type strain sequencing project: providing services to taxonomists for standard genome sequencing and annotation.</title>
        <authorList>
            <consortium name="The Broad Institute Genomics Platform"/>
            <consortium name="The Broad Institute Genome Sequencing Center for Infectious Disease"/>
            <person name="Wu L."/>
            <person name="Ma J."/>
        </authorList>
    </citation>
    <scope>NUCLEOTIDE SEQUENCE [LARGE SCALE GENOMIC DNA]</scope>
    <source>
        <strain evidence="2 3">JCM 4805</strain>
    </source>
</reference>
<gene>
    <name evidence="2" type="ORF">GCM10010361_31200</name>
</gene>
<comment type="caution">
    <text evidence="2">The sequence shown here is derived from an EMBL/GenBank/DDBJ whole genome shotgun (WGS) entry which is preliminary data.</text>
</comment>
<evidence type="ECO:0000256" key="1">
    <source>
        <dbReference type="SAM" id="Phobius"/>
    </source>
</evidence>
<feature type="transmembrane region" description="Helical" evidence="1">
    <location>
        <begin position="144"/>
        <end position="166"/>
    </location>
</feature>
<keyword evidence="1" id="KW-0472">Membrane</keyword>
<feature type="transmembrane region" description="Helical" evidence="1">
    <location>
        <begin position="97"/>
        <end position="124"/>
    </location>
</feature>